<evidence type="ECO:0000256" key="4">
    <source>
        <dbReference type="ARBA" id="ARBA00023002"/>
    </source>
</evidence>
<comment type="catalytic activity">
    <reaction evidence="5">
        <text>7-aminomethyl-7-carbaguanine + 2 NADP(+) = 7-cyano-7-carbaguanine + 2 NADPH + 3 H(+)</text>
        <dbReference type="Rhea" id="RHEA:13409"/>
        <dbReference type="ChEBI" id="CHEBI:15378"/>
        <dbReference type="ChEBI" id="CHEBI:45075"/>
        <dbReference type="ChEBI" id="CHEBI:57783"/>
        <dbReference type="ChEBI" id="CHEBI:58349"/>
        <dbReference type="ChEBI" id="CHEBI:58703"/>
        <dbReference type="EC" id="1.7.1.13"/>
    </reaction>
</comment>
<comment type="subunit">
    <text evidence="5">Homodimer.</text>
</comment>
<comment type="function">
    <text evidence="5">Catalyzes the NADPH-dependent reduction of 7-cyano-7-deazaguanine (preQ0) to 7-aminomethyl-7-deazaguanine (preQ1).</text>
</comment>
<proteinExistence type="inferred from homology"/>
<accession>A0ABW1AV67</accession>
<dbReference type="NCBIfam" id="TIGR03138">
    <property type="entry name" value="QueF"/>
    <property type="match status" value="1"/>
</dbReference>
<dbReference type="SUPFAM" id="SSF55620">
    <property type="entry name" value="Tetrahydrobiopterin biosynthesis enzymes-like"/>
    <property type="match status" value="1"/>
</dbReference>
<feature type="active site" description="Thioimide intermediate" evidence="5">
    <location>
        <position position="190"/>
    </location>
</feature>
<dbReference type="Proteomes" id="UP001595974">
    <property type="component" value="Unassembled WGS sequence"/>
</dbReference>
<keyword evidence="4 5" id="KW-0560">Oxidoreductase</keyword>
<gene>
    <name evidence="5 7" type="primary">queF</name>
    <name evidence="7" type="ORF">ACFPTN_16080</name>
</gene>
<keyword evidence="3 5" id="KW-0521">NADP</keyword>
<dbReference type="RefSeq" id="WP_096451894.1">
    <property type="nucleotide sequence ID" value="NZ_JBHSOG010000061.1"/>
</dbReference>
<evidence type="ECO:0000313" key="8">
    <source>
        <dbReference type="Proteomes" id="UP001595974"/>
    </source>
</evidence>
<name>A0ABW1AV67_9RHOO</name>
<dbReference type="PANTHER" id="PTHR34354:SF1">
    <property type="entry name" value="NADPH-DEPENDENT 7-CYANO-7-DEAZAGUANINE REDUCTASE"/>
    <property type="match status" value="1"/>
</dbReference>
<feature type="binding site" evidence="5">
    <location>
        <begin position="91"/>
        <end position="92"/>
    </location>
    <ligand>
        <name>NADPH</name>
        <dbReference type="ChEBI" id="CHEBI:57783"/>
    </ligand>
</feature>
<dbReference type="InterPro" id="IPR029139">
    <property type="entry name" value="QueF_N"/>
</dbReference>
<dbReference type="InterPro" id="IPR016428">
    <property type="entry name" value="QueF_type2"/>
</dbReference>
<protein>
    <recommendedName>
        <fullName evidence="5">NADPH-dependent 7-cyano-7-deazaguanine reductase</fullName>
        <ecNumber evidence="5">1.7.1.13</ecNumber>
    </recommendedName>
    <alternativeName>
        <fullName evidence="5">7-cyano-7-carbaguanine reductase</fullName>
    </alternativeName>
    <alternativeName>
        <fullName evidence="5">NADPH-dependent nitrile oxidoreductase</fullName>
    </alternativeName>
    <alternativeName>
        <fullName evidence="5">PreQ(0) reductase</fullName>
    </alternativeName>
</protein>
<dbReference type="InterPro" id="IPR050084">
    <property type="entry name" value="NADPH_dep_7-cyano-7-deazaG_red"/>
</dbReference>
<feature type="binding site" evidence="5">
    <location>
        <begin position="258"/>
        <end position="259"/>
    </location>
    <ligand>
        <name>NADPH</name>
        <dbReference type="ChEBI" id="CHEBI:57783"/>
    </ligand>
</feature>
<dbReference type="InterPro" id="IPR029500">
    <property type="entry name" value="QueF"/>
</dbReference>
<evidence type="ECO:0000256" key="5">
    <source>
        <dbReference type="HAMAP-Rule" id="MF_00817"/>
    </source>
</evidence>
<dbReference type="InterPro" id="IPR043133">
    <property type="entry name" value="GTP-CH-I_C/QueF"/>
</dbReference>
<comment type="caution">
    <text evidence="7">The sequence shown here is derived from an EMBL/GenBank/DDBJ whole genome shotgun (WGS) entry which is preliminary data.</text>
</comment>
<dbReference type="HAMAP" id="MF_00817">
    <property type="entry name" value="QueF_type2"/>
    <property type="match status" value="1"/>
</dbReference>
<dbReference type="GO" id="GO:0033739">
    <property type="term" value="F:preQ1 synthase activity"/>
    <property type="evidence" value="ECO:0007669"/>
    <property type="project" value="UniProtKB-EC"/>
</dbReference>
<dbReference type="Gene3D" id="3.30.1130.10">
    <property type="match status" value="2"/>
</dbReference>
<keyword evidence="1 5" id="KW-0963">Cytoplasm</keyword>
<dbReference type="EC" id="1.7.1.13" evidence="5"/>
<dbReference type="Pfam" id="PF14819">
    <property type="entry name" value="QueF_N"/>
    <property type="match status" value="1"/>
</dbReference>
<evidence type="ECO:0000259" key="6">
    <source>
        <dbReference type="Pfam" id="PF14819"/>
    </source>
</evidence>
<feature type="domain" description="NADPH-dependent 7-cyano-7-deazaguanine reductase N-terminal" evidence="6">
    <location>
        <begin position="22"/>
        <end position="131"/>
    </location>
</feature>
<feature type="active site" description="Proton donor" evidence="5">
    <location>
        <position position="197"/>
    </location>
</feature>
<evidence type="ECO:0000256" key="1">
    <source>
        <dbReference type="ARBA" id="ARBA00022490"/>
    </source>
</evidence>
<comment type="similarity">
    <text evidence="5">Belongs to the GTP cyclohydrolase I family. QueF type 2 subfamily.</text>
</comment>
<reference evidence="8" key="1">
    <citation type="journal article" date="2019" name="Int. J. Syst. Evol. Microbiol.">
        <title>The Global Catalogue of Microorganisms (GCM) 10K type strain sequencing project: providing services to taxonomists for standard genome sequencing and annotation.</title>
        <authorList>
            <consortium name="The Broad Institute Genomics Platform"/>
            <consortium name="The Broad Institute Genome Sequencing Center for Infectious Disease"/>
            <person name="Wu L."/>
            <person name="Ma J."/>
        </authorList>
    </citation>
    <scope>NUCLEOTIDE SEQUENCE [LARGE SCALE GENOMIC DNA]</scope>
    <source>
        <strain evidence="8">SHR3</strain>
    </source>
</reference>
<evidence type="ECO:0000313" key="7">
    <source>
        <dbReference type="EMBL" id="MFC5770898.1"/>
    </source>
</evidence>
<organism evidence="7 8">
    <name type="scientific">Thauera sinica</name>
    <dbReference type="NCBI Taxonomy" id="2665146"/>
    <lineage>
        <taxon>Bacteria</taxon>
        <taxon>Pseudomonadati</taxon>
        <taxon>Pseudomonadota</taxon>
        <taxon>Betaproteobacteria</taxon>
        <taxon>Rhodocyclales</taxon>
        <taxon>Zoogloeaceae</taxon>
        <taxon>Thauera</taxon>
    </lineage>
</organism>
<dbReference type="PIRSF" id="PIRSF004750">
    <property type="entry name" value="Nitrile_oxidored_YqcD_prd"/>
    <property type="match status" value="1"/>
</dbReference>
<dbReference type="Pfam" id="PF14489">
    <property type="entry name" value="QueF"/>
    <property type="match status" value="1"/>
</dbReference>
<keyword evidence="2 5" id="KW-0671">Queuosine biosynthesis</keyword>
<evidence type="ECO:0000256" key="2">
    <source>
        <dbReference type="ARBA" id="ARBA00022785"/>
    </source>
</evidence>
<sequence>MNTIPDRPHGAEASPLGRAVAYRDTYAPELLFPIDRQLKRAELGLQAGALPFVGEDLWNAYELSWLDPRGKPVVALGRFRVPASTPRLVESKSLKLYLNSFNQQRFASADGVRDAIARDLSAAAGGTVAVDVVPLALRPQRLAAYPEGVCLDTLDIDIDTYQPEPAFLRVADDGGEVGETLYSHLLKSNCLVTGQPDWGMLVVRYRGRPIDRAGLLRYIVSFRGHNEFHEQCVERVFCDILARCRLAELAVWARYTRRGGLDINPFRATHAGLRAGEEMEVRQ</sequence>
<comment type="subcellular location">
    <subcellularLocation>
        <location evidence="5">Cytoplasm</location>
    </subcellularLocation>
</comment>
<evidence type="ECO:0000256" key="3">
    <source>
        <dbReference type="ARBA" id="ARBA00022857"/>
    </source>
</evidence>
<keyword evidence="8" id="KW-1185">Reference proteome</keyword>
<feature type="binding site" evidence="5">
    <location>
        <begin position="229"/>
        <end position="230"/>
    </location>
    <ligand>
        <name>substrate</name>
    </ligand>
</feature>
<comment type="pathway">
    <text evidence="5">tRNA modification; tRNA-queuosine biosynthesis.</text>
</comment>
<dbReference type="EMBL" id="JBHSOG010000061">
    <property type="protein sequence ID" value="MFC5770898.1"/>
    <property type="molecule type" value="Genomic_DNA"/>
</dbReference>
<feature type="binding site" evidence="5">
    <location>
        <begin position="89"/>
        <end position="91"/>
    </location>
    <ligand>
        <name>substrate</name>
    </ligand>
</feature>
<dbReference type="PANTHER" id="PTHR34354">
    <property type="entry name" value="NADPH-DEPENDENT 7-CYANO-7-DEAZAGUANINE REDUCTASE"/>
    <property type="match status" value="1"/>
</dbReference>